<feature type="domain" description="Aminomethyltransferase C-terminal" evidence="3">
    <location>
        <begin position="254"/>
        <end position="326"/>
    </location>
</feature>
<keyword evidence="4" id="KW-0808">Transferase</keyword>
<dbReference type="PIRSF" id="PIRSF006487">
    <property type="entry name" value="GcvT"/>
    <property type="match status" value="1"/>
</dbReference>
<dbReference type="Proteomes" id="UP000317318">
    <property type="component" value="Chromosome"/>
</dbReference>
<dbReference type="InterPro" id="IPR029043">
    <property type="entry name" value="GcvT/YgfZ_C"/>
</dbReference>
<protein>
    <submittedName>
        <fullName evidence="4">Dimethylsulfonioproprionate demethylase DmdA</fullName>
        <ecNumber evidence="4">2.1.1.269</ecNumber>
    </submittedName>
</protein>
<gene>
    <name evidence="4" type="primary">dmdA</name>
    <name evidence="4" type="ORF">Pan189_31320</name>
</gene>
<dbReference type="RefSeq" id="WP_145364816.1">
    <property type="nucleotide sequence ID" value="NZ_CP036268.1"/>
</dbReference>
<dbReference type="NCBIfam" id="TIGR03317">
    <property type="entry name" value="ygfZ_signature"/>
    <property type="match status" value="1"/>
</dbReference>
<dbReference type="OrthoDB" id="9796287at2"/>
<evidence type="ECO:0000259" key="2">
    <source>
        <dbReference type="Pfam" id="PF01571"/>
    </source>
</evidence>
<feature type="domain" description="GCVT N-terminal" evidence="2">
    <location>
        <begin position="18"/>
        <end position="222"/>
    </location>
</feature>
<dbReference type="Gene3D" id="3.30.1360.120">
    <property type="entry name" value="Probable tRNA modification gtpase trme, domain 1"/>
    <property type="match status" value="1"/>
</dbReference>
<organism evidence="4 5">
    <name type="scientific">Stratiformator vulcanicus</name>
    <dbReference type="NCBI Taxonomy" id="2527980"/>
    <lineage>
        <taxon>Bacteria</taxon>
        <taxon>Pseudomonadati</taxon>
        <taxon>Planctomycetota</taxon>
        <taxon>Planctomycetia</taxon>
        <taxon>Planctomycetales</taxon>
        <taxon>Planctomycetaceae</taxon>
        <taxon>Stratiformator</taxon>
    </lineage>
</organism>
<evidence type="ECO:0000313" key="4">
    <source>
        <dbReference type="EMBL" id="QDT38735.1"/>
    </source>
</evidence>
<dbReference type="GO" id="GO:0008168">
    <property type="term" value="F:methyltransferase activity"/>
    <property type="evidence" value="ECO:0007669"/>
    <property type="project" value="UniProtKB-KW"/>
</dbReference>
<reference evidence="4 5" key="1">
    <citation type="submission" date="2019-02" db="EMBL/GenBank/DDBJ databases">
        <title>Deep-cultivation of Planctomycetes and their phenomic and genomic characterization uncovers novel biology.</title>
        <authorList>
            <person name="Wiegand S."/>
            <person name="Jogler M."/>
            <person name="Boedeker C."/>
            <person name="Pinto D."/>
            <person name="Vollmers J."/>
            <person name="Rivas-Marin E."/>
            <person name="Kohn T."/>
            <person name="Peeters S.H."/>
            <person name="Heuer A."/>
            <person name="Rast P."/>
            <person name="Oberbeckmann S."/>
            <person name="Bunk B."/>
            <person name="Jeske O."/>
            <person name="Meyerdierks A."/>
            <person name="Storesund J.E."/>
            <person name="Kallscheuer N."/>
            <person name="Luecker S."/>
            <person name="Lage O.M."/>
            <person name="Pohl T."/>
            <person name="Merkel B.J."/>
            <person name="Hornburger P."/>
            <person name="Mueller R.-W."/>
            <person name="Bruemmer F."/>
            <person name="Labrenz M."/>
            <person name="Spormann A.M."/>
            <person name="Op den Camp H."/>
            <person name="Overmann J."/>
            <person name="Amann R."/>
            <person name="Jetten M.S.M."/>
            <person name="Mascher T."/>
            <person name="Medema M.H."/>
            <person name="Devos D.P."/>
            <person name="Kaster A.-K."/>
            <person name="Ovreas L."/>
            <person name="Rohde M."/>
            <person name="Galperin M.Y."/>
            <person name="Jogler C."/>
        </authorList>
    </citation>
    <scope>NUCLEOTIDE SEQUENCE [LARGE SCALE GENOMIC DNA]</scope>
    <source>
        <strain evidence="4 5">Pan189</strain>
    </source>
</reference>
<dbReference type="InterPro" id="IPR027266">
    <property type="entry name" value="TrmE/GcvT-like"/>
</dbReference>
<dbReference type="GO" id="GO:0032259">
    <property type="term" value="P:methylation"/>
    <property type="evidence" value="ECO:0007669"/>
    <property type="project" value="UniProtKB-KW"/>
</dbReference>
<dbReference type="PANTHER" id="PTHR22602:SF0">
    <property type="entry name" value="TRANSFERASE CAF17, MITOCHONDRIAL-RELATED"/>
    <property type="match status" value="1"/>
</dbReference>
<keyword evidence="4" id="KW-0489">Methyltransferase</keyword>
<dbReference type="AlphaFoldDB" id="A0A517R4B6"/>
<dbReference type="SUPFAM" id="SSF103025">
    <property type="entry name" value="Folate-binding domain"/>
    <property type="match status" value="1"/>
</dbReference>
<dbReference type="InterPro" id="IPR013977">
    <property type="entry name" value="GcvT_C"/>
</dbReference>
<dbReference type="KEGG" id="svp:Pan189_31320"/>
<evidence type="ECO:0000313" key="5">
    <source>
        <dbReference type="Proteomes" id="UP000317318"/>
    </source>
</evidence>
<dbReference type="EMBL" id="CP036268">
    <property type="protein sequence ID" value="QDT38735.1"/>
    <property type="molecule type" value="Genomic_DNA"/>
</dbReference>
<sequence>MLDANQDGSPVDGVDCAQDHTLLFDFPNRTQLRLTGDDRAKLLQNLCSNDVSKLQPGQGCEAFLTNVKARVLGHIFVYAAADELWIDSAPGQEDALFEHLDRYVITEDVTIERMTESRGDLLLVGPQAESLLTQCDLMPAELEIGHHATLSDEHHTQVRCTGWLKQPTFVISSGTAGCAAIRGRLTEAGANDGDPKVWDILRIEALFPEFGRDITEDRLAPEVGRNDLAISYTKGCYLGQEPIARIKALGHVNRELRGLLIEGQYDELADAPILADGKEIGRVTSFVAVPGENRTVALGYLRMKWAGPGTTVEIGDQTQAIAAKVFANE</sequence>
<proteinExistence type="predicted"/>
<accession>A0A517R4B6</accession>
<dbReference type="PANTHER" id="PTHR22602">
    <property type="entry name" value="TRANSFERASE CAF17, MITOCHONDRIAL-RELATED"/>
    <property type="match status" value="1"/>
</dbReference>
<dbReference type="InterPro" id="IPR045179">
    <property type="entry name" value="YgfZ/GcvT"/>
</dbReference>
<dbReference type="InterPro" id="IPR006222">
    <property type="entry name" value="GCVT_N"/>
</dbReference>
<dbReference type="EC" id="2.1.1.269" evidence="4"/>
<keyword evidence="5" id="KW-1185">Reference proteome</keyword>
<dbReference type="SUPFAM" id="SSF101790">
    <property type="entry name" value="Aminomethyltransferase beta-barrel domain"/>
    <property type="match status" value="1"/>
</dbReference>
<dbReference type="GO" id="GO:0016226">
    <property type="term" value="P:iron-sulfur cluster assembly"/>
    <property type="evidence" value="ECO:0007669"/>
    <property type="project" value="TreeGrafter"/>
</dbReference>
<name>A0A517R4B6_9PLAN</name>
<dbReference type="InterPro" id="IPR017703">
    <property type="entry name" value="YgfZ/GCV_T_CS"/>
</dbReference>
<dbReference type="Pfam" id="PF08669">
    <property type="entry name" value="GCV_T_C"/>
    <property type="match status" value="1"/>
</dbReference>
<keyword evidence="1" id="KW-0809">Transit peptide</keyword>
<dbReference type="Pfam" id="PF01571">
    <property type="entry name" value="GCV_T"/>
    <property type="match status" value="1"/>
</dbReference>
<evidence type="ECO:0000259" key="3">
    <source>
        <dbReference type="Pfam" id="PF08669"/>
    </source>
</evidence>
<evidence type="ECO:0000256" key="1">
    <source>
        <dbReference type="ARBA" id="ARBA00022946"/>
    </source>
</evidence>